<dbReference type="EMBL" id="ARYJ01000008">
    <property type="protein sequence ID" value="KCZ87441.1"/>
    <property type="molecule type" value="Genomic_DNA"/>
</dbReference>
<reference evidence="1 2" key="1">
    <citation type="journal article" date="2014" name="Antonie Van Leeuwenhoek">
        <title>Hyphomonas beringensis sp. nov. and Hyphomonas chukchiensis sp. nov., isolated from surface seawater of the Bering Sea and Chukchi Sea.</title>
        <authorList>
            <person name="Li C."/>
            <person name="Lai Q."/>
            <person name="Li G."/>
            <person name="Dong C."/>
            <person name="Wang J."/>
            <person name="Liao Y."/>
            <person name="Shao Z."/>
        </authorList>
    </citation>
    <scope>NUCLEOTIDE SEQUENCE [LARGE SCALE GENOMIC DNA]</scope>
    <source>
        <strain evidence="1 2">VP2</strain>
    </source>
</reference>
<dbReference type="Pfam" id="PF07309">
    <property type="entry name" value="FlaF"/>
    <property type="match status" value="1"/>
</dbReference>
<dbReference type="RefSeq" id="WP_051597671.1">
    <property type="nucleotide sequence ID" value="NZ_ARYJ01000008.1"/>
</dbReference>
<organism evidence="1 2">
    <name type="scientific">Hyphomonas jannaschiana VP2</name>
    <dbReference type="NCBI Taxonomy" id="1280952"/>
    <lineage>
        <taxon>Bacteria</taxon>
        <taxon>Pseudomonadati</taxon>
        <taxon>Pseudomonadota</taxon>
        <taxon>Alphaproteobacteria</taxon>
        <taxon>Hyphomonadales</taxon>
        <taxon>Hyphomonadaceae</taxon>
        <taxon>Hyphomonas</taxon>
    </lineage>
</organism>
<keyword evidence="1" id="KW-0969">Cilium</keyword>
<protein>
    <submittedName>
        <fullName evidence="1">Putative flagellar biosynthesis regulatory protein</fullName>
    </submittedName>
</protein>
<evidence type="ECO:0000313" key="2">
    <source>
        <dbReference type="Proteomes" id="UP000024816"/>
    </source>
</evidence>
<keyword evidence="1" id="KW-0966">Cell projection</keyword>
<dbReference type="InterPro" id="IPR010845">
    <property type="entry name" value="FlaF"/>
</dbReference>
<dbReference type="AlphaFoldDB" id="A0A059FA51"/>
<dbReference type="NCBIfam" id="NF009435">
    <property type="entry name" value="PRK12794.1"/>
    <property type="match status" value="1"/>
</dbReference>
<evidence type="ECO:0000313" key="1">
    <source>
        <dbReference type="EMBL" id="KCZ87441.1"/>
    </source>
</evidence>
<comment type="caution">
    <text evidence="1">The sequence shown here is derived from an EMBL/GenBank/DDBJ whole genome shotgun (WGS) entry which is preliminary data.</text>
</comment>
<dbReference type="STRING" id="1280952.HJA_12915"/>
<keyword evidence="2" id="KW-1185">Reference proteome</keyword>
<sequence>MQSLAFKAYGEVKQRTAGEKEIEFALFRQITDALEQVSGSEDVQPTDWAEAIHRNQQLWTTIAIDLLHPGNSLPDEMKRSLLYLAEFVRQTSMKIMGGEGDIADLIEVNQSIMKGLAGVAAQEATGEGA</sequence>
<dbReference type="PATRIC" id="fig|1280952.3.peg.2583"/>
<proteinExistence type="predicted"/>
<dbReference type="GO" id="GO:0044781">
    <property type="term" value="P:bacterial-type flagellum organization"/>
    <property type="evidence" value="ECO:0007669"/>
    <property type="project" value="InterPro"/>
</dbReference>
<dbReference type="OrthoDB" id="9808944at2"/>
<gene>
    <name evidence="1" type="ORF">HJA_12915</name>
</gene>
<dbReference type="Proteomes" id="UP000024816">
    <property type="component" value="Unassembled WGS sequence"/>
</dbReference>
<dbReference type="eggNOG" id="COG5442">
    <property type="taxonomic scope" value="Bacteria"/>
</dbReference>
<keyword evidence="1" id="KW-0282">Flagellum</keyword>
<name>A0A059FA51_9PROT</name>
<accession>A0A059FA51</accession>